<keyword evidence="3" id="KW-1185">Reference proteome</keyword>
<gene>
    <name evidence="2" type="ORF">C0Q70_01452</name>
</gene>
<proteinExistence type="predicted"/>
<evidence type="ECO:0008006" key="4">
    <source>
        <dbReference type="Google" id="ProtNLM"/>
    </source>
</evidence>
<protein>
    <recommendedName>
        <fullName evidence="4">Prokineticin domain-containing protein</fullName>
    </recommendedName>
</protein>
<dbReference type="Proteomes" id="UP000245119">
    <property type="component" value="Linkage Group LG1"/>
</dbReference>
<reference evidence="2 3" key="1">
    <citation type="submission" date="2018-04" db="EMBL/GenBank/DDBJ databases">
        <title>The genome of golden apple snail Pomacea canaliculata provides insight into stress tolerance and invasive adaptation.</title>
        <authorList>
            <person name="Liu C."/>
            <person name="Liu B."/>
            <person name="Ren Y."/>
            <person name="Zhang Y."/>
            <person name="Wang H."/>
            <person name="Li S."/>
            <person name="Jiang F."/>
            <person name="Yin L."/>
            <person name="Zhang G."/>
            <person name="Qian W."/>
            <person name="Fan W."/>
        </authorList>
    </citation>
    <scope>NUCLEOTIDE SEQUENCE [LARGE SCALE GENOMIC DNA]</scope>
    <source>
        <strain evidence="2">SZHN2017</strain>
        <tissue evidence="2">Muscle</tissue>
    </source>
</reference>
<evidence type="ECO:0000313" key="3">
    <source>
        <dbReference type="Proteomes" id="UP000245119"/>
    </source>
</evidence>
<dbReference type="OMA" id="CQWVPEP"/>
<comment type="caution">
    <text evidence="2">The sequence shown here is derived from an EMBL/GenBank/DDBJ whole genome shotgun (WGS) entry which is preliminary data.</text>
</comment>
<dbReference type="OrthoDB" id="6132230at2759"/>
<dbReference type="Gene3D" id="2.10.80.10">
    <property type="entry name" value="Lipase, subunit A"/>
    <property type="match status" value="1"/>
</dbReference>
<feature type="signal peptide" evidence="1">
    <location>
        <begin position="1"/>
        <end position="19"/>
    </location>
</feature>
<evidence type="ECO:0000256" key="1">
    <source>
        <dbReference type="SAM" id="SignalP"/>
    </source>
</evidence>
<evidence type="ECO:0000313" key="2">
    <source>
        <dbReference type="EMBL" id="PVD38828.1"/>
    </source>
</evidence>
<feature type="chain" id="PRO_5015711378" description="Prokineticin domain-containing protein" evidence="1">
    <location>
        <begin position="20"/>
        <end position="121"/>
    </location>
</feature>
<sequence>MKVLIVSVLAAIVLATCKAKVGKVCTSQSQCAADECCQIVNIVILSKKRELALSPVRNTSGTCQKYHKAGDNCNSFDVLNGYCSCAPGLTCTTVQVSTTPATAPLTAMKMAPGYSSFCTVA</sequence>
<organism evidence="2 3">
    <name type="scientific">Pomacea canaliculata</name>
    <name type="common">Golden apple snail</name>
    <dbReference type="NCBI Taxonomy" id="400727"/>
    <lineage>
        <taxon>Eukaryota</taxon>
        <taxon>Metazoa</taxon>
        <taxon>Spiralia</taxon>
        <taxon>Lophotrochozoa</taxon>
        <taxon>Mollusca</taxon>
        <taxon>Gastropoda</taxon>
        <taxon>Caenogastropoda</taxon>
        <taxon>Architaenioglossa</taxon>
        <taxon>Ampullarioidea</taxon>
        <taxon>Ampullariidae</taxon>
        <taxon>Pomacea</taxon>
    </lineage>
</organism>
<keyword evidence="1" id="KW-0732">Signal</keyword>
<accession>A0A2T7PZI5</accession>
<name>A0A2T7PZI5_POMCA</name>
<dbReference type="AlphaFoldDB" id="A0A2T7PZI5"/>
<dbReference type="EMBL" id="PZQS01000001">
    <property type="protein sequence ID" value="PVD38828.1"/>
    <property type="molecule type" value="Genomic_DNA"/>
</dbReference>